<reference evidence="3" key="1">
    <citation type="journal article" date="2011" name="PLoS Biol.">
        <title>Gene gain and loss during evolution of obligate parasitism in the white rust pathogen of Arabidopsis thaliana.</title>
        <authorList>
            <person name="Kemen E."/>
            <person name="Gardiner A."/>
            <person name="Schultz-Larsen T."/>
            <person name="Kemen A.C."/>
            <person name="Balmuth A.L."/>
            <person name="Robert-Seilaniantz A."/>
            <person name="Bailey K."/>
            <person name="Holub E."/>
            <person name="Studholme D.J."/>
            <person name="Maclean D."/>
            <person name="Jones J.D."/>
        </authorList>
    </citation>
    <scope>NUCLEOTIDE SEQUENCE</scope>
</reference>
<dbReference type="GO" id="GO:0005634">
    <property type="term" value="C:nucleus"/>
    <property type="evidence" value="ECO:0007669"/>
    <property type="project" value="TreeGrafter"/>
</dbReference>
<feature type="domain" description="SAC3/GANP/THP3 conserved" evidence="2">
    <location>
        <begin position="368"/>
        <end position="581"/>
    </location>
</feature>
<dbReference type="Pfam" id="PF03399">
    <property type="entry name" value="SAC3_GANP"/>
    <property type="match status" value="1"/>
</dbReference>
<accession>F0VZ33</accession>
<dbReference type="InterPro" id="IPR005062">
    <property type="entry name" value="SAC3/GANP/THP3_conserved"/>
</dbReference>
<sequence>MTSNQASSSHNNNNNPAAHLTQSFVYPTSTSSTSLPHPQQCINTEASVLTGISAPSVPSSGIPFSAMQKGIARPPFPPPPLRSSAISSIQHPRLVPNVIGTDINPQNKNGWKWSNGSTFLQQTTAPPAPVRFNIARPNMLNPSRLNKTAVSSSHAFSATQPLANASQAQTKWPESLQDYVKRAFTRCKGATDQAVTQNALKELITEAIAKNHLWTKDWISEPLPRLPYDVNIVKPNAEKSLPAASAVAMKKSRFHPISTPLCPSFRTPTSEQSPAIPNMGNTNENLPPAANPGSSKNNKRRKKNKQKQGLVANLTNLTPEEIMRKTQRQQRFLKDQVEIAKQKIYTSMETKQSRVLNVEGDLDLDAMTIKGTCQKIEKEYLRLTSPPHPSTVRPEGILRKALDMIQTKWKNRSCDYIYACSQLKSIRQDCTVQRLKNIFTVKVYESHARIALESGDINEFNQCQTQLHELYGEPIQGEEIEFLAYRILYCIYVGLQAKKADSNTGTLGMYNVLCLLSPQLRQDKAIAHAMHVREAIALNDYHQFFKLHSEAPNMSGYLMNAMVTTVRLRALRIMCKAYRPHLCLDFIKREFKLVGLEGRRFIKECGLVLVNDKAGENKLVDTKNSEIVSVLSDQSSLI</sequence>
<name>F0VZ33_9STRA</name>
<dbReference type="HOGENOM" id="CLU_015513_3_1_1"/>
<dbReference type="PANTHER" id="PTHR12436">
    <property type="entry name" value="80 KDA MCM3-ASSOCIATED PROTEIN"/>
    <property type="match status" value="1"/>
</dbReference>
<gene>
    <name evidence="3" type="primary">AlNc14C1G174</name>
    <name evidence="3" type="ORF">ALNC14_001910</name>
</gene>
<organism evidence="3">
    <name type="scientific">Albugo laibachii Nc14</name>
    <dbReference type="NCBI Taxonomy" id="890382"/>
    <lineage>
        <taxon>Eukaryota</taxon>
        <taxon>Sar</taxon>
        <taxon>Stramenopiles</taxon>
        <taxon>Oomycota</taxon>
        <taxon>Peronosporomycetes</taxon>
        <taxon>Albuginales</taxon>
        <taxon>Albuginaceae</taxon>
        <taxon>Albugo</taxon>
    </lineage>
</organism>
<evidence type="ECO:0000259" key="2">
    <source>
        <dbReference type="Pfam" id="PF03399"/>
    </source>
</evidence>
<evidence type="ECO:0000313" key="3">
    <source>
        <dbReference type="EMBL" id="CCA14048.1"/>
    </source>
</evidence>
<feature type="compositionally biased region" description="Basic residues" evidence="1">
    <location>
        <begin position="297"/>
        <end position="306"/>
    </location>
</feature>
<protein>
    <submittedName>
        <fullName evidence="3">Leukocyte receptor cluster member 8 putative</fullName>
    </submittedName>
</protein>
<dbReference type="EMBL" id="FR824046">
    <property type="protein sequence ID" value="CCA14048.1"/>
    <property type="molecule type" value="Genomic_DNA"/>
</dbReference>
<feature type="region of interest" description="Disordered" evidence="1">
    <location>
        <begin position="259"/>
        <end position="310"/>
    </location>
</feature>
<dbReference type="InterPro" id="IPR045107">
    <property type="entry name" value="SAC3/GANP/THP3"/>
</dbReference>
<keyword evidence="3" id="KW-0675">Receptor</keyword>
<dbReference type="AlphaFoldDB" id="F0VZ33"/>
<dbReference type="PANTHER" id="PTHR12436:SF4">
    <property type="entry name" value="LEUKOCYTE RECEPTOR CLUSTER MEMBER 8"/>
    <property type="match status" value="1"/>
</dbReference>
<proteinExistence type="predicted"/>
<reference evidence="3" key="2">
    <citation type="submission" date="2011-02" db="EMBL/GenBank/DDBJ databases">
        <authorList>
            <person name="MacLean D."/>
        </authorList>
    </citation>
    <scope>NUCLEOTIDE SEQUENCE</scope>
</reference>
<evidence type="ECO:0000256" key="1">
    <source>
        <dbReference type="SAM" id="MobiDB-lite"/>
    </source>
</evidence>
<feature type="compositionally biased region" description="Polar residues" evidence="1">
    <location>
        <begin position="266"/>
        <end position="285"/>
    </location>
</feature>
<dbReference type="Gene3D" id="1.25.40.990">
    <property type="match status" value="1"/>
</dbReference>